<name>A0A375CQY0_9BURK</name>
<proteinExistence type="predicted"/>
<dbReference type="Proteomes" id="UP000256297">
    <property type="component" value="Unassembled WGS sequence"/>
</dbReference>
<dbReference type="RefSeq" id="WP_116342958.1">
    <property type="nucleotide sequence ID" value="NZ_OFSP01000078.1"/>
</dbReference>
<organism evidence="1 2">
    <name type="scientific">Cupriavidus taiwanensis</name>
    <dbReference type="NCBI Taxonomy" id="164546"/>
    <lineage>
        <taxon>Bacteria</taxon>
        <taxon>Pseudomonadati</taxon>
        <taxon>Pseudomonadota</taxon>
        <taxon>Betaproteobacteria</taxon>
        <taxon>Burkholderiales</taxon>
        <taxon>Burkholderiaceae</taxon>
        <taxon>Cupriavidus</taxon>
    </lineage>
</organism>
<reference evidence="2" key="1">
    <citation type="submission" date="2018-01" db="EMBL/GenBank/DDBJ databases">
        <authorList>
            <person name="Gaut B.S."/>
            <person name="Morton B.R."/>
            <person name="Clegg M.T."/>
            <person name="Duvall M.R."/>
        </authorList>
    </citation>
    <scope>NUCLEOTIDE SEQUENCE [LARGE SCALE GENOMIC DNA]</scope>
</reference>
<evidence type="ECO:0000313" key="1">
    <source>
        <dbReference type="EMBL" id="SOY77657.1"/>
    </source>
</evidence>
<gene>
    <name evidence="1" type="ORF">CBM2589_U10159</name>
</gene>
<dbReference type="AlphaFoldDB" id="A0A375CQY0"/>
<evidence type="ECO:0000313" key="2">
    <source>
        <dbReference type="Proteomes" id="UP000256297"/>
    </source>
</evidence>
<comment type="caution">
    <text evidence="1">The sequence shown here is derived from an EMBL/GenBank/DDBJ whole genome shotgun (WGS) entry which is preliminary data.</text>
</comment>
<sequence length="83" mass="9136">MTMNQTQFATAQLKTEVLDDLWNVFQDLLADGGKEKIEIEQGALGEKSVPDEVLARVLEASQVIDDEPALQPLEDGDLYIAFG</sequence>
<dbReference type="EMBL" id="OFSP01000078">
    <property type="protein sequence ID" value="SOY77657.1"/>
    <property type="molecule type" value="Genomic_DNA"/>
</dbReference>
<protein>
    <submittedName>
        <fullName evidence="1">Uncharacterized protein</fullName>
    </submittedName>
</protein>
<accession>A0A375CQY0</accession>